<dbReference type="Pfam" id="PF14129">
    <property type="entry name" value="DUF4296"/>
    <property type="match status" value="1"/>
</dbReference>
<organism evidence="3 4">
    <name type="scientific">Dyadobacter psychrotolerans</name>
    <dbReference type="NCBI Taxonomy" id="2541721"/>
    <lineage>
        <taxon>Bacteria</taxon>
        <taxon>Pseudomonadati</taxon>
        <taxon>Bacteroidota</taxon>
        <taxon>Cytophagia</taxon>
        <taxon>Cytophagales</taxon>
        <taxon>Spirosomataceae</taxon>
        <taxon>Dyadobacter</taxon>
    </lineage>
</organism>
<dbReference type="RefSeq" id="WP_131959784.1">
    <property type="nucleotide sequence ID" value="NZ_SMFL01000006.1"/>
</dbReference>
<evidence type="ECO:0000259" key="2">
    <source>
        <dbReference type="Pfam" id="PF14129"/>
    </source>
</evidence>
<feature type="domain" description="DUF4296" evidence="2">
    <location>
        <begin position="32"/>
        <end position="118"/>
    </location>
</feature>
<dbReference type="AlphaFoldDB" id="A0A4R5DIY1"/>
<keyword evidence="4" id="KW-1185">Reference proteome</keyword>
<dbReference type="InterPro" id="IPR025381">
    <property type="entry name" value="DUF4296"/>
</dbReference>
<sequence length="124" mass="14614">MIRRTVNFSFLSLLLMICLVFNSGCSSDEKPPKDTLSQEQMASILTDIHIAESRVTRMQLKSSDSSLMVFNKLKQDIWKKYKVDTLNYRNSYTFYMTHPKQMSQIYEKVNKKIESREKSNNFKP</sequence>
<reference evidence="3 4" key="1">
    <citation type="submission" date="2019-03" db="EMBL/GenBank/DDBJ databases">
        <title>Dyadobacter AR-3-6 sp. nov., isolated from arctic soil.</title>
        <authorList>
            <person name="Chaudhary D.K."/>
        </authorList>
    </citation>
    <scope>NUCLEOTIDE SEQUENCE [LARGE SCALE GENOMIC DNA]</scope>
    <source>
        <strain evidence="3 4">AR-3-6</strain>
    </source>
</reference>
<dbReference type="OrthoDB" id="981921at2"/>
<proteinExistence type="predicted"/>
<dbReference type="EMBL" id="SMFL01000006">
    <property type="protein sequence ID" value="TDE13909.1"/>
    <property type="molecule type" value="Genomic_DNA"/>
</dbReference>
<gene>
    <name evidence="3" type="ORF">E0F88_18685</name>
</gene>
<dbReference type="Proteomes" id="UP000294850">
    <property type="component" value="Unassembled WGS sequence"/>
</dbReference>
<comment type="caution">
    <text evidence="3">The sequence shown here is derived from an EMBL/GenBank/DDBJ whole genome shotgun (WGS) entry which is preliminary data.</text>
</comment>
<protein>
    <submittedName>
        <fullName evidence="3">DUF4296 domain-containing protein</fullName>
    </submittedName>
</protein>
<evidence type="ECO:0000313" key="4">
    <source>
        <dbReference type="Proteomes" id="UP000294850"/>
    </source>
</evidence>
<feature type="signal peptide" evidence="1">
    <location>
        <begin position="1"/>
        <end position="26"/>
    </location>
</feature>
<evidence type="ECO:0000313" key="3">
    <source>
        <dbReference type="EMBL" id="TDE13909.1"/>
    </source>
</evidence>
<evidence type="ECO:0000256" key="1">
    <source>
        <dbReference type="SAM" id="SignalP"/>
    </source>
</evidence>
<keyword evidence="1" id="KW-0732">Signal</keyword>
<name>A0A4R5DIY1_9BACT</name>
<feature type="chain" id="PRO_5020696987" evidence="1">
    <location>
        <begin position="27"/>
        <end position="124"/>
    </location>
</feature>
<accession>A0A4R5DIY1</accession>